<dbReference type="PANTHER" id="PTHR43550">
    <property type="entry name" value="3-KETODIHYDROSPHINGOSINE REDUCTASE"/>
    <property type="match status" value="1"/>
</dbReference>
<evidence type="ECO:0000256" key="1">
    <source>
        <dbReference type="SAM" id="Phobius"/>
    </source>
</evidence>
<evidence type="ECO:0000313" key="3">
    <source>
        <dbReference type="Proteomes" id="UP000663760"/>
    </source>
</evidence>
<dbReference type="GO" id="GO:0047560">
    <property type="term" value="F:3-dehydrosphinganine reductase activity"/>
    <property type="evidence" value="ECO:0007669"/>
    <property type="project" value="TreeGrafter"/>
</dbReference>
<proteinExistence type="predicted"/>
<sequence>MDHCALLLLDAAAAVAAFLAVLCYVVAPGGVKVPIKGRHVFVTAGSSGIGLSLAKQATAEGDRVSILARNLRKLEEAHEEIRRATGVEAAIYSVEVRDEKAVREALEEAGTVDVLVCNHGVFLPRELVMVDMEEVRYTIDINVVGTFNLIRHALPAMKQAAGGSPSRSIAVISSQADQIGVYGYTSYSASKFALRGLAEALQQESSITSASPSSSPRTRALDGIKSGKFLVTCNQVGSILSLTTADEAPANSVLAAFSEVVFAGVMRLIALFILHGWYSTIVKWNARQRRKAEKMT</sequence>
<dbReference type="InterPro" id="IPR002347">
    <property type="entry name" value="SDR_fam"/>
</dbReference>
<dbReference type="Pfam" id="PF00106">
    <property type="entry name" value="adh_short"/>
    <property type="match status" value="1"/>
</dbReference>
<dbReference type="PANTHER" id="PTHR43550:SF3">
    <property type="entry name" value="3-KETODIHYDROSPHINGOSINE REDUCTASE"/>
    <property type="match status" value="1"/>
</dbReference>
<keyword evidence="3" id="KW-1185">Reference proteome</keyword>
<dbReference type="OrthoDB" id="37659at2759"/>
<dbReference type="InterPro" id="IPR036291">
    <property type="entry name" value="NAD(P)-bd_dom_sf"/>
</dbReference>
<dbReference type="Proteomes" id="UP000663760">
    <property type="component" value="Chromosome 18"/>
</dbReference>
<gene>
    <name evidence="2" type="ORF">SI8410_18021796</name>
</gene>
<dbReference type="GO" id="GO:0006666">
    <property type="term" value="P:3-keto-sphinganine metabolic process"/>
    <property type="evidence" value="ECO:0007669"/>
    <property type="project" value="TreeGrafter"/>
</dbReference>
<dbReference type="SUPFAM" id="SSF51735">
    <property type="entry name" value="NAD(P)-binding Rossmann-fold domains"/>
    <property type="match status" value="1"/>
</dbReference>
<name>A0A7I8LP36_SPIIN</name>
<dbReference type="PRINTS" id="PR00081">
    <property type="entry name" value="GDHRDH"/>
</dbReference>
<dbReference type="PROSITE" id="PS00061">
    <property type="entry name" value="ADH_SHORT"/>
    <property type="match status" value="1"/>
</dbReference>
<dbReference type="AlphaFoldDB" id="A0A7I8LP36"/>
<keyword evidence="1" id="KW-1133">Transmembrane helix</keyword>
<dbReference type="InterPro" id="IPR020904">
    <property type="entry name" value="Sc_DH/Rdtase_CS"/>
</dbReference>
<evidence type="ECO:0000313" key="2">
    <source>
        <dbReference type="EMBL" id="CAA7411118.1"/>
    </source>
</evidence>
<organism evidence="2 3">
    <name type="scientific">Spirodela intermedia</name>
    <name type="common">Intermediate duckweed</name>
    <dbReference type="NCBI Taxonomy" id="51605"/>
    <lineage>
        <taxon>Eukaryota</taxon>
        <taxon>Viridiplantae</taxon>
        <taxon>Streptophyta</taxon>
        <taxon>Embryophyta</taxon>
        <taxon>Tracheophyta</taxon>
        <taxon>Spermatophyta</taxon>
        <taxon>Magnoliopsida</taxon>
        <taxon>Liliopsida</taxon>
        <taxon>Araceae</taxon>
        <taxon>Lemnoideae</taxon>
        <taxon>Spirodela</taxon>
    </lineage>
</organism>
<dbReference type="GO" id="GO:0005789">
    <property type="term" value="C:endoplasmic reticulum membrane"/>
    <property type="evidence" value="ECO:0007669"/>
    <property type="project" value="TreeGrafter"/>
</dbReference>
<protein>
    <submittedName>
        <fullName evidence="2">Uncharacterized protein</fullName>
    </submittedName>
</protein>
<feature type="transmembrane region" description="Helical" evidence="1">
    <location>
        <begin position="260"/>
        <end position="281"/>
    </location>
</feature>
<keyword evidence="1" id="KW-0812">Transmembrane</keyword>
<accession>A0A7I8LP36</accession>
<keyword evidence="1" id="KW-0472">Membrane</keyword>
<dbReference type="GO" id="GO:0030148">
    <property type="term" value="P:sphingolipid biosynthetic process"/>
    <property type="evidence" value="ECO:0007669"/>
    <property type="project" value="TreeGrafter"/>
</dbReference>
<reference evidence="2" key="1">
    <citation type="submission" date="2020-02" db="EMBL/GenBank/DDBJ databases">
        <authorList>
            <person name="Scholz U."/>
            <person name="Mascher M."/>
            <person name="Fiebig A."/>
        </authorList>
    </citation>
    <scope>NUCLEOTIDE SEQUENCE</scope>
</reference>
<dbReference type="Gene3D" id="3.40.50.720">
    <property type="entry name" value="NAD(P)-binding Rossmann-like Domain"/>
    <property type="match status" value="1"/>
</dbReference>
<dbReference type="EMBL" id="LR746281">
    <property type="protein sequence ID" value="CAA7411118.1"/>
    <property type="molecule type" value="Genomic_DNA"/>
</dbReference>